<keyword evidence="4" id="KW-1185">Reference proteome</keyword>
<proteinExistence type="predicted"/>
<evidence type="ECO:0000313" key="4">
    <source>
        <dbReference type="Proteomes" id="UP000004926"/>
    </source>
</evidence>
<dbReference type="Pfam" id="PF21986">
    <property type="entry name" value="AH_C"/>
    <property type="match status" value="1"/>
</dbReference>
<dbReference type="RefSeq" id="WP_009154072.1">
    <property type="nucleotide sequence ID" value="NZ_CM001439.1"/>
</dbReference>
<dbReference type="EMBL" id="CM001439">
    <property type="protein sequence ID" value="EHR50687.1"/>
    <property type="molecule type" value="Genomic_DNA"/>
</dbReference>
<dbReference type="Gene3D" id="3.10.490.10">
    <property type="entry name" value="Gamma-glutamyl cyclotransferase-like"/>
    <property type="match status" value="1"/>
</dbReference>
<dbReference type="eggNOG" id="COG0154">
    <property type="taxonomic scope" value="Bacteria"/>
</dbReference>
<dbReference type="STRING" id="882083.SacmaDRAFT_2441"/>
<dbReference type="Gene3D" id="1.20.58.1700">
    <property type="match status" value="1"/>
</dbReference>
<name>H5WYM2_9PSEU</name>
<dbReference type="InterPro" id="IPR014085">
    <property type="entry name" value="Allophanate_hydrolase"/>
</dbReference>
<dbReference type="InterPro" id="IPR036928">
    <property type="entry name" value="AS_sf"/>
</dbReference>
<dbReference type="PANTHER" id="PTHR11895">
    <property type="entry name" value="TRANSAMIDASE"/>
    <property type="match status" value="1"/>
</dbReference>
<dbReference type="AlphaFoldDB" id="H5WYM2"/>
<organism evidence="3 4">
    <name type="scientific">Saccharomonospora marina XMU15</name>
    <dbReference type="NCBI Taxonomy" id="882083"/>
    <lineage>
        <taxon>Bacteria</taxon>
        <taxon>Bacillati</taxon>
        <taxon>Actinomycetota</taxon>
        <taxon>Actinomycetes</taxon>
        <taxon>Pseudonocardiales</taxon>
        <taxon>Pseudonocardiaceae</taxon>
        <taxon>Saccharomonospora</taxon>
    </lineage>
</organism>
<dbReference type="InterPro" id="IPR000120">
    <property type="entry name" value="Amidase"/>
</dbReference>
<dbReference type="GO" id="GO:0016787">
    <property type="term" value="F:hydrolase activity"/>
    <property type="evidence" value="ECO:0007669"/>
    <property type="project" value="UniProtKB-KW"/>
</dbReference>
<dbReference type="NCBIfam" id="NF006043">
    <property type="entry name" value="PRK08186.1"/>
    <property type="match status" value="1"/>
</dbReference>
<dbReference type="NCBIfam" id="TIGR02713">
    <property type="entry name" value="allophanate_hyd"/>
    <property type="match status" value="1"/>
</dbReference>
<accession>H5WYM2</accession>
<dbReference type="InterPro" id="IPR023631">
    <property type="entry name" value="Amidase_dom"/>
</dbReference>
<feature type="domain" description="Allophanate hydrolase C-terminal" evidence="2">
    <location>
        <begin position="448"/>
        <end position="568"/>
    </location>
</feature>
<dbReference type="SUPFAM" id="SSF75304">
    <property type="entry name" value="Amidase signature (AS) enzymes"/>
    <property type="match status" value="1"/>
</dbReference>
<dbReference type="Pfam" id="PF01425">
    <property type="entry name" value="Amidase"/>
    <property type="match status" value="1"/>
</dbReference>
<evidence type="ECO:0000313" key="3">
    <source>
        <dbReference type="EMBL" id="EHR50687.1"/>
    </source>
</evidence>
<reference evidence="3 4" key="1">
    <citation type="journal article" date="2012" name="Stand. Genomic Sci.">
        <title>Genome sequence of the ocean sediment bacterium Saccharomonospora marina type strain (XMU15(T)).</title>
        <authorList>
            <person name="Klenk H.P."/>
            <person name="Lu M."/>
            <person name="Lucas S."/>
            <person name="Lapidus A."/>
            <person name="Copeland A."/>
            <person name="Pitluck S."/>
            <person name="Goodwin L.A."/>
            <person name="Han C."/>
            <person name="Tapia R."/>
            <person name="Brambilla E.M."/>
            <person name="Potter G."/>
            <person name="Land M."/>
            <person name="Ivanova N."/>
            <person name="Rohde M."/>
            <person name="Goker M."/>
            <person name="Detter J.C."/>
            <person name="Li W.J."/>
            <person name="Kyrpides N.C."/>
            <person name="Woyke T."/>
        </authorList>
    </citation>
    <scope>NUCLEOTIDE SEQUENCE [LARGE SCALE GENOMIC DNA]</scope>
    <source>
        <strain evidence="3 4">XMU15</strain>
    </source>
</reference>
<dbReference type="Proteomes" id="UP000004926">
    <property type="component" value="Chromosome"/>
</dbReference>
<dbReference type="HOGENOM" id="CLU_009600_0_1_11"/>
<protein>
    <submittedName>
        <fullName evidence="3">Allophanate hydrolase</fullName>
    </submittedName>
</protein>
<feature type="domain" description="Amidase" evidence="1">
    <location>
        <begin position="14"/>
        <end position="422"/>
    </location>
</feature>
<dbReference type="PANTHER" id="PTHR11895:SF169">
    <property type="entry name" value="GLUTAMYL-TRNA(GLN) AMIDOTRANSFERASE"/>
    <property type="match status" value="1"/>
</dbReference>
<dbReference type="Gene3D" id="3.90.1300.10">
    <property type="entry name" value="Amidase signature (AS) domain"/>
    <property type="match status" value="1"/>
</dbReference>
<sequence>MVDSETSGGPRDRVRCAYARIDEVDRPEAWILLRPLDDVLDEAAKVQARIEAGEKLPLAGTVFAVKDNIDVAGMPTTAACPDFGYRAERTATAVRRLLDAGAVLLGKTNLDQFATGLVGTRSPHGAVRNAWHPELISGGSSSGSAVVVALGIADFALGTDTAGSGRVPAALNGIVGVKPTLGVVPVDGVVPACPSYDCVTAFAPTIATAATVVRTMAGMAEADPASRAWPSTVRLAAPGQPRVAVPRDEDLTPLSEQAKARFLATVARLRERGADIDELDVRPLLDVAKLLYDGALVAERYAAFGEFVEQHPVAVDPSVAGIALGAKGVDGAALVHDQQRLRRVRGQVRTMLAGFDALLLPTAPTHPSIDAVRADPLRLNSFLGTYTNFVNLLDMAAVAVPAGAADGGLFGVSVIVREFDDQVALDIASLLVEPDLVGEVPVLPTPGVRLAVFGAHMSGEPLNPQLVGLGARYVGPCETAPRYRMYALPTSPPKPGVVGVGEGAGVTLTGELWLLPPAGLGTFLAELPAPMTLGKVQLSDGSWVVGFGCADIAGEDISHHGGWRSYLAHGRG</sequence>
<evidence type="ECO:0000259" key="2">
    <source>
        <dbReference type="Pfam" id="PF21986"/>
    </source>
</evidence>
<evidence type="ECO:0000259" key="1">
    <source>
        <dbReference type="Pfam" id="PF01425"/>
    </source>
</evidence>
<dbReference type="InterPro" id="IPR053844">
    <property type="entry name" value="AH_C"/>
</dbReference>
<gene>
    <name evidence="3" type="ORF">SacmaDRAFT_2441</name>
</gene>
<keyword evidence="3" id="KW-0378">Hydrolase</keyword>